<dbReference type="InterPro" id="IPR027417">
    <property type="entry name" value="P-loop_NTPase"/>
</dbReference>
<evidence type="ECO:0000313" key="3">
    <source>
        <dbReference type="EMBL" id="TFZ83579.1"/>
    </source>
</evidence>
<comment type="caution">
    <text evidence="3">The sequence shown here is derived from an EMBL/GenBank/DDBJ whole genome shotgun (WGS) entry which is preliminary data.</text>
</comment>
<gene>
    <name evidence="3" type="primary">hda</name>
    <name evidence="3" type="ORF">E4680_03520</name>
</gene>
<evidence type="ECO:0000313" key="4">
    <source>
        <dbReference type="Proteomes" id="UP000297890"/>
    </source>
</evidence>
<protein>
    <submittedName>
        <fullName evidence="3">DnaA regulatory inactivator Hda</fullName>
    </submittedName>
</protein>
<dbReference type="EMBL" id="SRIO01000003">
    <property type="protein sequence ID" value="TFZ83579.1"/>
    <property type="molecule type" value="Genomic_DNA"/>
</dbReference>
<dbReference type="Pfam" id="PF22688">
    <property type="entry name" value="Hda_lid"/>
    <property type="match status" value="1"/>
</dbReference>
<keyword evidence="4" id="KW-1185">Reference proteome</keyword>
<dbReference type="PANTHER" id="PTHR30050:SF5">
    <property type="entry name" value="DNAA REGULATORY INACTIVATOR HDA"/>
    <property type="match status" value="1"/>
</dbReference>
<sequence length="268" mass="28404">MDREPMNGGAGSSSHAPSGQLPLPVQLDDAAVFENFYRAAAGDDGNCITLAAVQALAHPAATGTVFLSGASGSGKTHLLKALCRDSQVHRPVRYLCLDQHAQWRPELLEGWAPVCAVVALDGIDRIAGKRDWEAAILALYHEVQETGGVFAAAAAKPPAGYPWALADLASRLGWGGVFGLQPLDDEGKLRALQMRAERRGLALSDTVGRYLLAREARHPAHLFAILDSLDREALAAQRRLTIPLLRALMARADAASAPGSALQRGDPG</sequence>
<feature type="domain" description="AAA+ ATPase" evidence="2">
    <location>
        <begin position="61"/>
        <end position="246"/>
    </location>
</feature>
<feature type="region of interest" description="Disordered" evidence="1">
    <location>
        <begin position="1"/>
        <end position="20"/>
    </location>
</feature>
<dbReference type="Gene3D" id="3.40.50.300">
    <property type="entry name" value="P-loop containing nucleotide triphosphate hydrolases"/>
    <property type="match status" value="1"/>
</dbReference>
<dbReference type="InterPro" id="IPR017788">
    <property type="entry name" value="Hda"/>
</dbReference>
<reference evidence="3 4" key="1">
    <citation type="journal article" date="2019" name="ISME J.">
        <title>Candidatus Macondimonas diazotrophica, a novel gammaproteobacterial genus dominating crude-oil-contaminated coastal sediments.</title>
        <authorList>
            <person name="Karthikeyan S."/>
            <person name="Konstantinidis K."/>
        </authorList>
    </citation>
    <scope>NUCLEOTIDE SEQUENCE [LARGE SCALE GENOMIC DNA]</scope>
    <source>
        <strain evidence="3 4">KTK01</strain>
    </source>
</reference>
<dbReference type="Gene3D" id="1.10.8.60">
    <property type="match status" value="1"/>
</dbReference>
<evidence type="ECO:0000259" key="2">
    <source>
        <dbReference type="SMART" id="SM00382"/>
    </source>
</evidence>
<proteinExistence type="predicted"/>
<dbReference type="GO" id="GO:0032297">
    <property type="term" value="P:negative regulation of DNA-templated DNA replication initiation"/>
    <property type="evidence" value="ECO:0007669"/>
    <property type="project" value="InterPro"/>
</dbReference>
<dbReference type="GO" id="GO:0006270">
    <property type="term" value="P:DNA replication initiation"/>
    <property type="evidence" value="ECO:0007669"/>
    <property type="project" value="TreeGrafter"/>
</dbReference>
<dbReference type="InterPro" id="IPR003593">
    <property type="entry name" value="AAA+_ATPase"/>
</dbReference>
<organism evidence="3 4">
    <name type="scientific">Candidatus Macondimonas diazotrophica</name>
    <dbReference type="NCBI Taxonomy" id="2305248"/>
    <lineage>
        <taxon>Bacteria</taxon>
        <taxon>Pseudomonadati</taxon>
        <taxon>Pseudomonadota</taxon>
        <taxon>Gammaproteobacteria</taxon>
        <taxon>Chromatiales</taxon>
        <taxon>Ectothiorhodospiraceae</taxon>
        <taxon>Candidatus Macondimonas</taxon>
    </lineage>
</organism>
<dbReference type="AlphaFoldDB" id="A0A4Z0FC54"/>
<accession>A0A4Z0FC54</accession>
<dbReference type="PANTHER" id="PTHR30050">
    <property type="entry name" value="CHROMOSOMAL REPLICATION INITIATOR PROTEIN DNAA"/>
    <property type="match status" value="1"/>
</dbReference>
<dbReference type="SUPFAM" id="SSF52540">
    <property type="entry name" value="P-loop containing nucleoside triphosphate hydrolases"/>
    <property type="match status" value="1"/>
</dbReference>
<dbReference type="NCBIfam" id="TIGR03420">
    <property type="entry name" value="DnaA_homol_Hda"/>
    <property type="match status" value="1"/>
</dbReference>
<dbReference type="SMART" id="SM00382">
    <property type="entry name" value="AAA"/>
    <property type="match status" value="1"/>
</dbReference>
<name>A0A4Z0FC54_9GAMM</name>
<dbReference type="OrthoDB" id="9784878at2"/>
<dbReference type="InterPro" id="IPR055199">
    <property type="entry name" value="Hda_lid"/>
</dbReference>
<dbReference type="Proteomes" id="UP000297890">
    <property type="component" value="Unassembled WGS sequence"/>
</dbReference>
<evidence type="ECO:0000256" key="1">
    <source>
        <dbReference type="SAM" id="MobiDB-lite"/>
    </source>
</evidence>